<name>G0PH18_CAEBE</name>
<dbReference type="AlphaFoldDB" id="G0PH18"/>
<dbReference type="Proteomes" id="UP000008068">
    <property type="component" value="Unassembled WGS sequence"/>
</dbReference>
<sequence>MQSEKCGFTKRGCLTEHDDDVSIGWDGRQMGHLKGNKNGFHGRCGSHVESLDNMNKMMASTTQETSSGTSNQVTMDFILSGIFDSTYGGTKKMSTTWIRLNSKDPSQISGTIVRIAWINVNNTRKRWIVSWVSPWTRHVDAGRQWWSRGNRQKDWWKHAFQSSSRMHHCLGIPNFMLIGESSLFWCCFFFLKFKNCFEQNRMCGGIGMLKMRRKQCVQVERDIPEFKLLIIFWKSPINHTPSAVCSSLPDTHHHGFKKIFATDSSLSTNRFQAGSVDCGLRKARRPINRLFIRMPLDRIILDGRINWITCPNMPSNRTLIFQCQSTLRRKREEKMFENRGLSSSFSEATR</sequence>
<dbReference type="InParanoid" id="G0PH18"/>
<reference evidence="2" key="1">
    <citation type="submission" date="2011-07" db="EMBL/GenBank/DDBJ databases">
        <authorList>
            <consortium name="Caenorhabditis brenneri Sequencing and Analysis Consortium"/>
            <person name="Wilson R.K."/>
        </authorList>
    </citation>
    <scope>NUCLEOTIDE SEQUENCE [LARGE SCALE GENOMIC DNA]</scope>
    <source>
        <strain evidence="2">PB2801</strain>
    </source>
</reference>
<dbReference type="EMBL" id="GL380458">
    <property type="protein sequence ID" value="EGT56047.1"/>
    <property type="molecule type" value="Genomic_DNA"/>
</dbReference>
<accession>G0PH18</accession>
<evidence type="ECO:0000313" key="2">
    <source>
        <dbReference type="Proteomes" id="UP000008068"/>
    </source>
</evidence>
<proteinExistence type="predicted"/>
<keyword evidence="2" id="KW-1185">Reference proteome</keyword>
<gene>
    <name evidence="1" type="ORF">CAEBREN_13712</name>
</gene>
<dbReference type="HOGENOM" id="CLU_792814_0_0_1"/>
<protein>
    <submittedName>
        <fullName evidence="1">Uncharacterized protein</fullName>
    </submittedName>
</protein>
<organism evidence="2">
    <name type="scientific">Caenorhabditis brenneri</name>
    <name type="common">Nematode worm</name>
    <dbReference type="NCBI Taxonomy" id="135651"/>
    <lineage>
        <taxon>Eukaryota</taxon>
        <taxon>Metazoa</taxon>
        <taxon>Ecdysozoa</taxon>
        <taxon>Nematoda</taxon>
        <taxon>Chromadorea</taxon>
        <taxon>Rhabditida</taxon>
        <taxon>Rhabditina</taxon>
        <taxon>Rhabditomorpha</taxon>
        <taxon>Rhabditoidea</taxon>
        <taxon>Rhabditidae</taxon>
        <taxon>Peloderinae</taxon>
        <taxon>Caenorhabditis</taxon>
    </lineage>
</organism>
<evidence type="ECO:0000313" key="1">
    <source>
        <dbReference type="EMBL" id="EGT56047.1"/>
    </source>
</evidence>